<organism evidence="10 11">
    <name type="scientific">Antarctobacter heliothermus</name>
    <dbReference type="NCBI Taxonomy" id="74033"/>
    <lineage>
        <taxon>Bacteria</taxon>
        <taxon>Pseudomonadati</taxon>
        <taxon>Pseudomonadota</taxon>
        <taxon>Alphaproteobacteria</taxon>
        <taxon>Rhodobacterales</taxon>
        <taxon>Roseobacteraceae</taxon>
        <taxon>Antarctobacter</taxon>
    </lineage>
</organism>
<evidence type="ECO:0000256" key="9">
    <source>
        <dbReference type="SAM" id="Phobius"/>
    </source>
</evidence>
<dbReference type="CDD" id="cd06582">
    <property type="entry name" value="TM_PBP1_LivH_like"/>
    <property type="match status" value="1"/>
</dbReference>
<dbReference type="GO" id="GO:0006865">
    <property type="term" value="P:amino acid transport"/>
    <property type="evidence" value="ECO:0007669"/>
    <property type="project" value="UniProtKB-KW"/>
</dbReference>
<dbReference type="PANTHER" id="PTHR11795:SF442">
    <property type="entry name" value="ABC TRANSPORTER ATP-BINDING PROTEIN"/>
    <property type="match status" value="1"/>
</dbReference>
<feature type="transmembrane region" description="Helical" evidence="9">
    <location>
        <begin position="36"/>
        <end position="56"/>
    </location>
</feature>
<keyword evidence="3" id="KW-1003">Cell membrane</keyword>
<evidence type="ECO:0000256" key="5">
    <source>
        <dbReference type="ARBA" id="ARBA00022970"/>
    </source>
</evidence>
<keyword evidence="7 9" id="KW-0472">Membrane</keyword>
<keyword evidence="11" id="KW-1185">Reference proteome</keyword>
<protein>
    <submittedName>
        <fullName evidence="10">High-affinity branched-chain amino acid transport system permease protein LivH</fullName>
    </submittedName>
</protein>
<evidence type="ECO:0000256" key="3">
    <source>
        <dbReference type="ARBA" id="ARBA00022475"/>
    </source>
</evidence>
<feature type="transmembrane region" description="Helical" evidence="9">
    <location>
        <begin position="62"/>
        <end position="83"/>
    </location>
</feature>
<comment type="similarity">
    <text evidence="8">Belongs to the binding-protein-dependent transport system permease family. LivHM subfamily.</text>
</comment>
<keyword evidence="2" id="KW-0813">Transport</keyword>
<feature type="transmembrane region" description="Helical" evidence="9">
    <location>
        <begin position="6"/>
        <end position="29"/>
    </location>
</feature>
<dbReference type="InterPro" id="IPR052157">
    <property type="entry name" value="BCAA_transport_permease"/>
</dbReference>
<feature type="transmembrane region" description="Helical" evidence="9">
    <location>
        <begin position="227"/>
        <end position="256"/>
    </location>
</feature>
<dbReference type="RefSeq" id="WP_254694717.1">
    <property type="nucleotide sequence ID" value="NZ_CP022540.1"/>
</dbReference>
<keyword evidence="4 9" id="KW-0812">Transmembrane</keyword>
<evidence type="ECO:0000256" key="1">
    <source>
        <dbReference type="ARBA" id="ARBA00004651"/>
    </source>
</evidence>
<dbReference type="GO" id="GO:0005886">
    <property type="term" value="C:plasma membrane"/>
    <property type="evidence" value="ECO:0007669"/>
    <property type="project" value="UniProtKB-SubCell"/>
</dbReference>
<proteinExistence type="inferred from homology"/>
<dbReference type="EMBL" id="CP022540">
    <property type="protein sequence ID" value="ASP20994.1"/>
    <property type="molecule type" value="Genomic_DNA"/>
</dbReference>
<evidence type="ECO:0000256" key="7">
    <source>
        <dbReference type="ARBA" id="ARBA00023136"/>
    </source>
</evidence>
<feature type="transmembrane region" description="Helical" evidence="9">
    <location>
        <begin position="182"/>
        <end position="215"/>
    </location>
</feature>
<dbReference type="Pfam" id="PF02653">
    <property type="entry name" value="BPD_transp_2"/>
    <property type="match status" value="1"/>
</dbReference>
<comment type="subcellular location">
    <subcellularLocation>
        <location evidence="1">Cell membrane</location>
        <topology evidence="1">Multi-pass membrane protein</topology>
    </subcellularLocation>
</comment>
<dbReference type="Proteomes" id="UP000203589">
    <property type="component" value="Chromosome"/>
</dbReference>
<dbReference type="AlphaFoldDB" id="A0A222E459"/>
<feature type="transmembrane region" description="Helical" evidence="9">
    <location>
        <begin position="95"/>
        <end position="115"/>
    </location>
</feature>
<sequence length="294" mass="31200">MMLSQAVFVLFNGLASGMAFFLVAAGLTWVFGILKLLNLAHGAFFMLGAYIAYTIGGSWPESVWAFLGVALLSAMAVGALGYLTDLIVLKRLRGVDYHYALIATFGLMLFCEGVAKAIWGTDYFAVMPPPEVDRAIVIGGSYISLYTIFVIGLGILTFLVLEIIMHRTWAGKIMRAVSNDPWMSGTVGINVPMVLMLSVIASFALAGFAGGILVPNQALSTHVGASFVLFAFLAVVIGGLGSIRGTFIACIMLGIVESANATFLSQYGGIAIYVLLAVFLVWKPNGLFPAQGAT</sequence>
<dbReference type="InterPro" id="IPR001851">
    <property type="entry name" value="ABC_transp_permease"/>
</dbReference>
<dbReference type="GO" id="GO:0022857">
    <property type="term" value="F:transmembrane transporter activity"/>
    <property type="evidence" value="ECO:0007669"/>
    <property type="project" value="InterPro"/>
</dbReference>
<keyword evidence="5" id="KW-0029">Amino-acid transport</keyword>
<accession>A0A222E459</accession>
<evidence type="ECO:0000256" key="4">
    <source>
        <dbReference type="ARBA" id="ARBA00022692"/>
    </source>
</evidence>
<dbReference type="PANTHER" id="PTHR11795">
    <property type="entry name" value="BRANCHED-CHAIN AMINO ACID TRANSPORT SYSTEM PERMEASE PROTEIN LIVH"/>
    <property type="match status" value="1"/>
</dbReference>
<evidence type="ECO:0000313" key="11">
    <source>
        <dbReference type="Proteomes" id="UP000203589"/>
    </source>
</evidence>
<evidence type="ECO:0000256" key="6">
    <source>
        <dbReference type="ARBA" id="ARBA00022989"/>
    </source>
</evidence>
<evidence type="ECO:0000313" key="10">
    <source>
        <dbReference type="EMBL" id="ASP20994.1"/>
    </source>
</evidence>
<evidence type="ECO:0000256" key="2">
    <source>
        <dbReference type="ARBA" id="ARBA00022448"/>
    </source>
</evidence>
<dbReference type="KEGG" id="aht:ANTHELSMS3_02318"/>
<reference evidence="10 11" key="1">
    <citation type="submission" date="2017-07" db="EMBL/GenBank/DDBJ databases">
        <title>Genome Sequence of Antarctobacter heliothermus Strain SMS3 Isolated from a culture of the Diatom Skeletonema marinoi.</title>
        <authorList>
            <person name="Topel M."/>
            <person name="Pinder M.I.M."/>
            <person name="Johansson O.N."/>
            <person name="Kourtchenko O."/>
            <person name="Godhe A."/>
            <person name="Clarke A.K."/>
        </authorList>
    </citation>
    <scope>NUCLEOTIDE SEQUENCE [LARGE SCALE GENOMIC DNA]</scope>
    <source>
        <strain evidence="10 11">SMS3</strain>
    </source>
</reference>
<gene>
    <name evidence="10" type="ORF">ANTHELSMS3_02318</name>
</gene>
<feature type="transmembrane region" description="Helical" evidence="9">
    <location>
        <begin position="135"/>
        <end position="161"/>
    </location>
</feature>
<name>A0A222E459_9RHOB</name>
<evidence type="ECO:0000256" key="8">
    <source>
        <dbReference type="ARBA" id="ARBA00037998"/>
    </source>
</evidence>
<keyword evidence="6 9" id="KW-1133">Transmembrane helix</keyword>
<feature type="transmembrane region" description="Helical" evidence="9">
    <location>
        <begin position="263"/>
        <end position="282"/>
    </location>
</feature>